<dbReference type="PANTHER" id="PTHR45527:SF1">
    <property type="entry name" value="FATTY ACID SYNTHASE"/>
    <property type="match status" value="1"/>
</dbReference>
<dbReference type="InterPro" id="IPR009081">
    <property type="entry name" value="PP-bd_ACP"/>
</dbReference>
<dbReference type="SUPFAM" id="SSF47336">
    <property type="entry name" value="ACP-like"/>
    <property type="match status" value="3"/>
</dbReference>
<dbReference type="GO" id="GO:0016874">
    <property type="term" value="F:ligase activity"/>
    <property type="evidence" value="ECO:0007669"/>
    <property type="project" value="UniProtKB-KW"/>
</dbReference>
<keyword evidence="7" id="KW-1185">Reference proteome</keyword>
<protein>
    <recommendedName>
        <fullName evidence="5">Carrier domain-containing protein</fullName>
    </recommendedName>
</protein>
<sequence length="2156" mass="239796">MSACETEYNPELAELTPVWLMQNASSRPDAVAHEVYKTATEPPEVITYGALNSRSNRLARWLVGKGLQKEDKVAVCRMRDAHFYVAHAAIFKSGGCYVSIDPELPEERKRYIAQDSEARFVLTTPEQAESFGVRAVVLEEPGIQGVIAKEDGSDICLAELDDLAYLLYTSGTTGTPKGCLLNHRGLYWAIDAMCAFPRQVTDPDTDKRLALASIAFDVHISEICQSWHLGTRLVSGPRYELLANLQENIITMGITHLGTVPSMIEATLSSPDDLPLKYLVSGGEKISDALLQKWANHPKLILANFYGPTEATVGCTSRQVKMGDRKENIGRPFPSCQAYVVDAEMNVVPRGSPGELVVEGPLVGRGYNKLPDVTKKVFLEWPRPGCRCYRTGDLVRLMPDDTLEIMGRIDTQIKLRGVRIESEGVSNVLRSACSEAMDVSTLISAHPDLGGTEVLVSFVAIADSTITFLRRRSEHPTIVDTMLSVVQDMRDAALRELAVYMRPSYIVPLNFLPLSINGKTDNKILARIFRGTSVQRLLHLQGHAVTAQSNSSSRLPSETEARVIDAVAQLTGMDTESLSPLSNLFECGLDSLKFSTLAGVLRKGFSRNVSAAQLMRNPVIDEVGSLLDQAIPAEARGKTTSLATFANLWQEVAESVFEPDQIEAVFPPFPVQEGILFRSTQSPELYVQHFMYRCDSSVDTARMKASWDCVVARQQILRTVFISDETLLQVVLKHGIHELPYPELSRSFSGETFEDWFIREESLNVATRINEDFTTPLFSINVYDMNENGKFMVFSINHALYDGNAMPLIIREFRLSYTGSPLPVSVPLAPILETLYDVDDLSNEKFWRSQFSQVDLDEVVVRHPSESRGVFMSHTLETSFSDLQAHCNAAHVTLQAFFSAAFALAGRNIFRWGRNAIFGTVQSGRALPVENVGEAICPLVSVVPIVLPVSSETPSSQLLGAAQCYINDMLPHEHTPLGRIHRWLNVKDLIEVLLSCRFDSESKGKDVIEHIGSSHSQPEFIFALELVVHSTDDTVEARFSFTEADLPREEILRLIQQFEGCVDALMHGQGSANNTDIFKLSTPNKPDSNQEAVDASLESVLMKCIADFLHIDGCTLYPTTSLASLGLSSLKAVSLARTLLQQGIKVAPVAIIQADHVRAISRRVNVDGASFQNAEEAETWLLQLKEQLQEDLDMDALKLSPNDELELTGCTALQTGMLAQTLNSAGRLYVHAFTFQLYPHCDIDKLKSAWYHATQQLSILRTSFHFAPNVGQWAQVVHSDIDFKWSSSQPSHLSSAAAVEFISSLSFDKEETLSRPPVYFQHVSAQNDYLIVVLHHALYDGLAIPKLLQYVKRLYRGDEMPPQVSFHRIANAILVQEKEGTKYWAKHLEGVSPWRFPRVQESSDNAWRASIVVDIPVTEIRRFCRRYHVHPQCLGQASWAKILCRRSKLPAVVFGQVISGRTLTGAEDVIGPVFNTVPCKVTLYRGQTNKQLVRSIHEWNNDALPWQHASLRTIQRQLRIPDLLDTLFLFQPHGVSPDEEQLWTVIGRGDMQESKTQHAMNIELHEDSSMYNIHASCAASVMNHAVLVDLLHEFNEIFKEIIRTPSRDAIPQYNELIMQTFPATSVIPISPADHVQSATEAWSPRQRQMYKILVEFTGLPAEAVSPRTTLTAIGIDSICAIQVAALARRAGIGLVASDVARSSTVMDLLSQLDDVGQHRFSLPASVALPQPIVDAARNSISFSQQEALDRVVPISAGMEADVSFWKLKGAVFSFKIDREGSIGDLSSRLRASWSQLSQKHEILRSFLLRTGERDYRLVLGILKVFHYQWLEEILDTDVHEVDSVKKQAEVFAVTPIPMDQPPVRLALLHGKCSSYFVLSLHHVQYDGWSLPILVRDLEKLFSGQSIISESNLDGFLRLFVRTPEVLDEQAAHWKRVFPSDFRPQLLPAGNLSPGNEVRWLPSSISSYIVQFLPSMSDIIPRQITRPPTFVKLASLIGSLQALEKRAQSLQVSSQSILLACWSITQAKWSSSSRATFLLAQVGRSGILSDLDVLAAPCCNYVPTHVTMDFDPQETNVDTSVISSRVLAVARQIQADITSRTPVVEQTRVRDIADWIGISGQPICNVSVNVLKLPGDVGRSNDQPSRSTARLLQPLKV</sequence>
<dbReference type="EMBL" id="ML179105">
    <property type="protein sequence ID" value="THV00361.1"/>
    <property type="molecule type" value="Genomic_DNA"/>
</dbReference>
<dbReference type="InterPro" id="IPR036736">
    <property type="entry name" value="ACP-like_sf"/>
</dbReference>
<dbReference type="PROSITE" id="PS00455">
    <property type="entry name" value="AMP_BINDING"/>
    <property type="match status" value="1"/>
</dbReference>
<gene>
    <name evidence="6" type="ORF">K435DRAFT_657389</name>
</gene>
<dbReference type="Gene3D" id="1.10.1200.10">
    <property type="entry name" value="ACP-like"/>
    <property type="match status" value="3"/>
</dbReference>
<proteinExistence type="predicted"/>
<dbReference type="SUPFAM" id="SSF52777">
    <property type="entry name" value="CoA-dependent acyltransferases"/>
    <property type="match status" value="6"/>
</dbReference>
<dbReference type="InterPro" id="IPR000873">
    <property type="entry name" value="AMP-dep_synth/lig_dom"/>
</dbReference>
<reference evidence="6 7" key="1">
    <citation type="journal article" date="2019" name="Nat. Ecol. Evol.">
        <title>Megaphylogeny resolves global patterns of mushroom evolution.</title>
        <authorList>
            <person name="Varga T."/>
            <person name="Krizsan K."/>
            <person name="Foldi C."/>
            <person name="Dima B."/>
            <person name="Sanchez-Garcia M."/>
            <person name="Sanchez-Ramirez S."/>
            <person name="Szollosi G.J."/>
            <person name="Szarkandi J.G."/>
            <person name="Papp V."/>
            <person name="Albert L."/>
            <person name="Andreopoulos W."/>
            <person name="Angelini C."/>
            <person name="Antonin V."/>
            <person name="Barry K.W."/>
            <person name="Bougher N.L."/>
            <person name="Buchanan P."/>
            <person name="Buyck B."/>
            <person name="Bense V."/>
            <person name="Catcheside P."/>
            <person name="Chovatia M."/>
            <person name="Cooper J."/>
            <person name="Damon W."/>
            <person name="Desjardin D."/>
            <person name="Finy P."/>
            <person name="Geml J."/>
            <person name="Haridas S."/>
            <person name="Hughes K."/>
            <person name="Justo A."/>
            <person name="Karasinski D."/>
            <person name="Kautmanova I."/>
            <person name="Kiss B."/>
            <person name="Kocsube S."/>
            <person name="Kotiranta H."/>
            <person name="LaButti K.M."/>
            <person name="Lechner B.E."/>
            <person name="Liimatainen K."/>
            <person name="Lipzen A."/>
            <person name="Lukacs Z."/>
            <person name="Mihaltcheva S."/>
            <person name="Morgado L.N."/>
            <person name="Niskanen T."/>
            <person name="Noordeloos M.E."/>
            <person name="Ohm R.A."/>
            <person name="Ortiz-Santana B."/>
            <person name="Ovrebo C."/>
            <person name="Racz N."/>
            <person name="Riley R."/>
            <person name="Savchenko A."/>
            <person name="Shiryaev A."/>
            <person name="Soop K."/>
            <person name="Spirin V."/>
            <person name="Szebenyi C."/>
            <person name="Tomsovsky M."/>
            <person name="Tulloss R.E."/>
            <person name="Uehling J."/>
            <person name="Grigoriev I.V."/>
            <person name="Vagvolgyi C."/>
            <person name="Papp T."/>
            <person name="Martin F.M."/>
            <person name="Miettinen O."/>
            <person name="Hibbett D.S."/>
            <person name="Nagy L.G."/>
        </authorList>
    </citation>
    <scope>NUCLEOTIDE SEQUENCE [LARGE SCALE GENOMIC DNA]</scope>
    <source>
        <strain evidence="6 7">CBS 962.96</strain>
    </source>
</reference>
<evidence type="ECO:0000259" key="5">
    <source>
        <dbReference type="PROSITE" id="PS50075"/>
    </source>
</evidence>
<dbReference type="Pfam" id="PF00501">
    <property type="entry name" value="AMP-binding"/>
    <property type="match status" value="1"/>
</dbReference>
<feature type="domain" description="Carrier" evidence="5">
    <location>
        <begin position="557"/>
        <end position="631"/>
    </location>
</feature>
<dbReference type="InterPro" id="IPR010071">
    <property type="entry name" value="AA_adenyl_dom"/>
</dbReference>
<evidence type="ECO:0000256" key="4">
    <source>
        <dbReference type="ARBA" id="ARBA00023268"/>
    </source>
</evidence>
<dbReference type="Gene3D" id="3.30.559.10">
    <property type="entry name" value="Chloramphenicol acetyltransferase-like domain"/>
    <property type="match status" value="3"/>
</dbReference>
<dbReference type="GO" id="GO:0031177">
    <property type="term" value="F:phosphopantetheine binding"/>
    <property type="evidence" value="ECO:0007669"/>
    <property type="project" value="TreeGrafter"/>
</dbReference>
<evidence type="ECO:0000256" key="1">
    <source>
        <dbReference type="ARBA" id="ARBA00022450"/>
    </source>
</evidence>
<dbReference type="GO" id="GO:0005737">
    <property type="term" value="C:cytoplasm"/>
    <property type="evidence" value="ECO:0007669"/>
    <property type="project" value="TreeGrafter"/>
</dbReference>
<dbReference type="Pfam" id="PF00550">
    <property type="entry name" value="PP-binding"/>
    <property type="match status" value="3"/>
</dbReference>
<dbReference type="InterPro" id="IPR045851">
    <property type="entry name" value="AMP-bd_C_sf"/>
</dbReference>
<keyword evidence="2" id="KW-0597">Phosphoprotein</keyword>
<dbReference type="InterPro" id="IPR020845">
    <property type="entry name" value="AMP-binding_CS"/>
</dbReference>
<dbReference type="NCBIfam" id="TIGR01733">
    <property type="entry name" value="AA-adenyl-dom"/>
    <property type="match status" value="1"/>
</dbReference>
<dbReference type="GO" id="GO:0044550">
    <property type="term" value="P:secondary metabolite biosynthetic process"/>
    <property type="evidence" value="ECO:0007669"/>
    <property type="project" value="TreeGrafter"/>
</dbReference>
<dbReference type="Pfam" id="PF00668">
    <property type="entry name" value="Condensation"/>
    <property type="match status" value="3"/>
</dbReference>
<evidence type="ECO:0000313" key="7">
    <source>
        <dbReference type="Proteomes" id="UP000297245"/>
    </source>
</evidence>
<dbReference type="OrthoDB" id="416786at2759"/>
<dbReference type="SUPFAM" id="SSF56801">
    <property type="entry name" value="Acetyl-CoA synthetase-like"/>
    <property type="match status" value="1"/>
</dbReference>
<name>A0A4S8MDA9_DENBC</name>
<dbReference type="GO" id="GO:0043041">
    <property type="term" value="P:amino acid activation for nonribosomal peptide biosynthetic process"/>
    <property type="evidence" value="ECO:0007669"/>
    <property type="project" value="TreeGrafter"/>
</dbReference>
<dbReference type="InterPro" id="IPR001242">
    <property type="entry name" value="Condensation_dom"/>
</dbReference>
<keyword evidence="1" id="KW-0596">Phosphopantetheine</keyword>
<organism evidence="6 7">
    <name type="scientific">Dendrothele bispora (strain CBS 962.96)</name>
    <dbReference type="NCBI Taxonomy" id="1314807"/>
    <lineage>
        <taxon>Eukaryota</taxon>
        <taxon>Fungi</taxon>
        <taxon>Dikarya</taxon>
        <taxon>Basidiomycota</taxon>
        <taxon>Agaricomycotina</taxon>
        <taxon>Agaricomycetes</taxon>
        <taxon>Agaricomycetidae</taxon>
        <taxon>Agaricales</taxon>
        <taxon>Agaricales incertae sedis</taxon>
        <taxon>Dendrothele</taxon>
    </lineage>
</organism>
<dbReference type="Gene3D" id="3.30.559.30">
    <property type="entry name" value="Nonribosomal peptide synthetase, condensation domain"/>
    <property type="match status" value="3"/>
</dbReference>
<dbReference type="Gene3D" id="3.40.50.12780">
    <property type="entry name" value="N-terminal domain of ligase-like"/>
    <property type="match status" value="1"/>
</dbReference>
<keyword evidence="3" id="KW-0436">Ligase</keyword>
<dbReference type="PROSITE" id="PS50075">
    <property type="entry name" value="CARRIER"/>
    <property type="match status" value="1"/>
</dbReference>
<keyword evidence="4" id="KW-0511">Multifunctional enzyme</keyword>
<dbReference type="InterPro" id="IPR042099">
    <property type="entry name" value="ANL_N_sf"/>
</dbReference>
<evidence type="ECO:0000313" key="6">
    <source>
        <dbReference type="EMBL" id="THV00361.1"/>
    </source>
</evidence>
<dbReference type="PANTHER" id="PTHR45527">
    <property type="entry name" value="NONRIBOSOMAL PEPTIDE SYNTHETASE"/>
    <property type="match status" value="1"/>
</dbReference>
<dbReference type="InterPro" id="IPR023213">
    <property type="entry name" value="CAT-like_dom_sf"/>
</dbReference>
<evidence type="ECO:0000256" key="2">
    <source>
        <dbReference type="ARBA" id="ARBA00022553"/>
    </source>
</evidence>
<evidence type="ECO:0000256" key="3">
    <source>
        <dbReference type="ARBA" id="ARBA00022598"/>
    </source>
</evidence>
<dbReference type="Proteomes" id="UP000297245">
    <property type="component" value="Unassembled WGS sequence"/>
</dbReference>
<dbReference type="Gene3D" id="3.30.300.30">
    <property type="match status" value="1"/>
</dbReference>
<accession>A0A4S8MDA9</accession>